<comment type="caution">
    <text evidence="2">The sequence shown here is derived from an EMBL/GenBank/DDBJ whole genome shotgun (WGS) entry which is preliminary data.</text>
</comment>
<evidence type="ECO:0000313" key="2">
    <source>
        <dbReference type="EMBL" id="GAA5534089.1"/>
    </source>
</evidence>
<feature type="compositionally biased region" description="Low complexity" evidence="1">
    <location>
        <begin position="285"/>
        <end position="297"/>
    </location>
</feature>
<evidence type="ECO:0008006" key="4">
    <source>
        <dbReference type="Google" id="ProtNLM"/>
    </source>
</evidence>
<feature type="region of interest" description="Disordered" evidence="1">
    <location>
        <begin position="285"/>
        <end position="308"/>
    </location>
</feature>
<feature type="region of interest" description="Disordered" evidence="1">
    <location>
        <begin position="79"/>
        <end position="162"/>
    </location>
</feature>
<dbReference type="RefSeq" id="WP_345455105.1">
    <property type="nucleotide sequence ID" value="NZ_BAABRV010000005.1"/>
</dbReference>
<dbReference type="EMBL" id="BAABRV010000005">
    <property type="protein sequence ID" value="GAA5534089.1"/>
    <property type="molecule type" value="Genomic_DNA"/>
</dbReference>
<reference evidence="2 3" key="1">
    <citation type="submission" date="2024-02" db="EMBL/GenBank/DDBJ databases">
        <title>Deinococcus aluminii NBRC 112889.</title>
        <authorList>
            <person name="Ichikawa N."/>
            <person name="Katano-Makiyama Y."/>
            <person name="Hidaka K."/>
        </authorList>
    </citation>
    <scope>NUCLEOTIDE SEQUENCE [LARGE SCALE GENOMIC DNA]</scope>
    <source>
        <strain evidence="2 3">NBRC 112889</strain>
    </source>
</reference>
<evidence type="ECO:0000256" key="1">
    <source>
        <dbReference type="SAM" id="MobiDB-lite"/>
    </source>
</evidence>
<name>A0ABP9XFF3_9DEIO</name>
<gene>
    <name evidence="2" type="ORF">Dalu01_02497</name>
</gene>
<dbReference type="Proteomes" id="UP001404956">
    <property type="component" value="Unassembled WGS sequence"/>
</dbReference>
<accession>A0ABP9XFF3</accession>
<evidence type="ECO:0000313" key="3">
    <source>
        <dbReference type="Proteomes" id="UP001404956"/>
    </source>
</evidence>
<organism evidence="2 3">
    <name type="scientific">Deinococcus aluminii</name>
    <dbReference type="NCBI Taxonomy" id="1656885"/>
    <lineage>
        <taxon>Bacteria</taxon>
        <taxon>Thermotogati</taxon>
        <taxon>Deinococcota</taxon>
        <taxon>Deinococci</taxon>
        <taxon>Deinococcales</taxon>
        <taxon>Deinococcaceae</taxon>
        <taxon>Deinococcus</taxon>
    </lineage>
</organism>
<sequence>MTQGNTAPLLPFGDPRPRTLNEVHDQLAAEMARLHGQDTALYQEAAALFKGHQAAKTDVAAAEALLAKVLALSAPANTPFPPQASAPVAENDPEPEDAPAEEADADVPGVEAAEEEEDTLDLEAPEASVEDTEDEASEEAGTEEDTPDEAPAQDAPPQSTEGTFSLEDALAAPLTLTPVAWTDGSLGAGLISQLAATLASGDMLSLVLTRLGDQLLVTVQPQPLKDEPAATAQALQAKGTPAALDTLMLPKLAEYRQGRDLARATVNYAAQVKAAAEAHQKSVAAAAKKNVKPPAGKSGPAAQGNGQLTVEVSPKDAVLVLQDADGKTHPLQSGKTASLPAGEYTLSVDAQGYVSQQEKLGVKAFKATKTAVVLKKEMAPALF</sequence>
<feature type="compositionally biased region" description="Acidic residues" evidence="1">
    <location>
        <begin position="112"/>
        <end position="148"/>
    </location>
</feature>
<protein>
    <recommendedName>
        <fullName evidence="4">PEGA domain-containing protein</fullName>
    </recommendedName>
</protein>
<proteinExistence type="predicted"/>
<keyword evidence="3" id="KW-1185">Reference proteome</keyword>
<feature type="compositionally biased region" description="Acidic residues" evidence="1">
    <location>
        <begin position="91"/>
        <end position="105"/>
    </location>
</feature>
<feature type="compositionally biased region" description="Low complexity" evidence="1">
    <location>
        <begin position="149"/>
        <end position="158"/>
    </location>
</feature>